<evidence type="ECO:0000256" key="1">
    <source>
        <dbReference type="ARBA" id="ARBA00004167"/>
    </source>
</evidence>
<dbReference type="InterPro" id="IPR008166">
    <property type="entry name" value="Glyco_transf_92"/>
</dbReference>
<evidence type="ECO:0000256" key="3">
    <source>
        <dbReference type="ARBA" id="ARBA00022676"/>
    </source>
</evidence>
<comment type="subcellular location">
    <subcellularLocation>
        <location evidence="1">Membrane</location>
        <topology evidence="1">Single-pass membrane protein</topology>
    </subcellularLocation>
</comment>
<dbReference type="PANTHER" id="PTHR21461">
    <property type="entry name" value="GLYCOSYLTRANSFERASE FAMILY 92 PROTEIN"/>
    <property type="match status" value="1"/>
</dbReference>
<keyword evidence="4 8" id="KW-0808">Transferase</keyword>
<accession>A0A8S1EAL0</accession>
<keyword evidence="5" id="KW-0812">Transmembrane</keyword>
<keyword evidence="6" id="KW-1133">Transmembrane helix</keyword>
<dbReference type="GO" id="GO:0016020">
    <property type="term" value="C:membrane"/>
    <property type="evidence" value="ECO:0007669"/>
    <property type="project" value="UniProtKB-SubCell"/>
</dbReference>
<sequence>MIKQSGEVAEILECVLNERNNVHTISTPFAELIKSLKRPHPNKRCSHTKLISAFSYEEYVAVTLEVSDSTGFIVYCRYYDCLFREVGEPFAAKIFPDHTVFCARRIGADYIAISNSTNKNELVHQVKIQARFGEYQHFFTVCLNAKSQGESRFFQIAEFIEYHKMQGATFFQVYLQNITDYDRLLIEDYSRTGDIEYIKFENSQNLESALKNDCYFRNKGFSKWTIFLDLDEKIEVKQDERVVDYLRKIDGVQFTSLDFKIHQYPKMETHPIVYSNLTVNENTTIFQESNRRLEEVEDYSEHLLVQSDQMIISLKSQAFPEVKRQKVSENVAVIRKYIKTKRNSELLTILGKFSTNIEKELPKKITKRIKYVYDIVDVECFKKEITYLRHGGMNVPCYVEMVKNQTALIGTSKK</sequence>
<gene>
    <name evidence="9" type="ORF">CBOVIS_LOCUS224</name>
</gene>
<dbReference type="PANTHER" id="PTHR21461:SF8">
    <property type="entry name" value="DOLICHYL-PHOSPHATE-MANNOSE--PROTEIN MANNOSYLTRANSFERASE-RELATED"/>
    <property type="match status" value="1"/>
</dbReference>
<dbReference type="GO" id="GO:0016757">
    <property type="term" value="F:glycosyltransferase activity"/>
    <property type="evidence" value="ECO:0007669"/>
    <property type="project" value="UniProtKB-UniRule"/>
</dbReference>
<keyword evidence="7" id="KW-0472">Membrane</keyword>
<evidence type="ECO:0000256" key="7">
    <source>
        <dbReference type="ARBA" id="ARBA00023136"/>
    </source>
</evidence>
<keyword evidence="3 8" id="KW-0328">Glycosyltransferase</keyword>
<organism evidence="9 10">
    <name type="scientific">Caenorhabditis bovis</name>
    <dbReference type="NCBI Taxonomy" id="2654633"/>
    <lineage>
        <taxon>Eukaryota</taxon>
        <taxon>Metazoa</taxon>
        <taxon>Ecdysozoa</taxon>
        <taxon>Nematoda</taxon>
        <taxon>Chromadorea</taxon>
        <taxon>Rhabditida</taxon>
        <taxon>Rhabditina</taxon>
        <taxon>Rhabditomorpha</taxon>
        <taxon>Rhabditoidea</taxon>
        <taxon>Rhabditidae</taxon>
        <taxon>Peloderinae</taxon>
        <taxon>Caenorhabditis</taxon>
    </lineage>
</organism>
<evidence type="ECO:0000256" key="5">
    <source>
        <dbReference type="ARBA" id="ARBA00022692"/>
    </source>
</evidence>
<keyword evidence="10" id="KW-1185">Reference proteome</keyword>
<dbReference type="Proteomes" id="UP000494206">
    <property type="component" value="Unassembled WGS sequence"/>
</dbReference>
<name>A0A8S1EAL0_9PELO</name>
<comment type="similarity">
    <text evidence="2 8">Belongs to the glycosyltransferase 92 family.</text>
</comment>
<evidence type="ECO:0000313" key="9">
    <source>
        <dbReference type="EMBL" id="CAB3396708.1"/>
    </source>
</evidence>
<proteinExistence type="inferred from homology"/>
<evidence type="ECO:0000256" key="6">
    <source>
        <dbReference type="ARBA" id="ARBA00022989"/>
    </source>
</evidence>
<reference evidence="9 10" key="1">
    <citation type="submission" date="2020-04" db="EMBL/GenBank/DDBJ databases">
        <authorList>
            <person name="Laetsch R D."/>
            <person name="Stevens L."/>
            <person name="Kumar S."/>
            <person name="Blaxter L. M."/>
        </authorList>
    </citation>
    <scope>NUCLEOTIDE SEQUENCE [LARGE SCALE GENOMIC DNA]</scope>
</reference>
<evidence type="ECO:0000256" key="2">
    <source>
        <dbReference type="ARBA" id="ARBA00007647"/>
    </source>
</evidence>
<dbReference type="GO" id="GO:0005737">
    <property type="term" value="C:cytoplasm"/>
    <property type="evidence" value="ECO:0007669"/>
    <property type="project" value="TreeGrafter"/>
</dbReference>
<dbReference type="AlphaFoldDB" id="A0A8S1EAL0"/>
<dbReference type="Pfam" id="PF01697">
    <property type="entry name" value="Glyco_transf_92"/>
    <property type="match status" value="1"/>
</dbReference>
<dbReference type="EMBL" id="CADEPM010000001">
    <property type="protein sequence ID" value="CAB3396708.1"/>
    <property type="molecule type" value="Genomic_DNA"/>
</dbReference>
<dbReference type="EC" id="2.4.1.-" evidence="8"/>
<comment type="caution">
    <text evidence="9">The sequence shown here is derived from an EMBL/GenBank/DDBJ whole genome shotgun (WGS) entry which is preliminary data.</text>
</comment>
<evidence type="ECO:0000256" key="4">
    <source>
        <dbReference type="ARBA" id="ARBA00022679"/>
    </source>
</evidence>
<evidence type="ECO:0000256" key="8">
    <source>
        <dbReference type="RuleBase" id="RU366017"/>
    </source>
</evidence>
<protein>
    <recommendedName>
        <fullName evidence="8">Glycosyltransferase family 92 protein</fullName>
        <ecNumber evidence="8">2.4.1.-</ecNumber>
    </recommendedName>
</protein>
<dbReference type="OrthoDB" id="5801206at2759"/>
<evidence type="ECO:0000313" key="10">
    <source>
        <dbReference type="Proteomes" id="UP000494206"/>
    </source>
</evidence>